<feature type="domain" description="Helicase/UvrB N-terminal" evidence="1">
    <location>
        <begin position="73"/>
        <end position="250"/>
    </location>
</feature>
<dbReference type="InterPro" id="IPR045572">
    <property type="entry name" value="RE_endonuc_C"/>
</dbReference>
<dbReference type="InterPro" id="IPR027417">
    <property type="entry name" value="P-loop_NTPase"/>
</dbReference>
<name>K1SJM5_9ZZZZ</name>
<dbReference type="InterPro" id="IPR050742">
    <property type="entry name" value="Helicase_Restrict-Modif_Enz"/>
</dbReference>
<dbReference type="PANTHER" id="PTHR47396">
    <property type="entry name" value="TYPE I RESTRICTION ENZYME ECOKI R PROTEIN"/>
    <property type="match status" value="1"/>
</dbReference>
<dbReference type="SUPFAM" id="SSF52540">
    <property type="entry name" value="P-loop containing nucleoside triphosphate hydrolases"/>
    <property type="match status" value="2"/>
</dbReference>
<reference evidence="3" key="1">
    <citation type="journal article" date="2013" name="Environ. Microbiol.">
        <title>Microbiota from the distal guts of lean and obese adolescents exhibit partial functional redundancy besides clear differences in community structure.</title>
        <authorList>
            <person name="Ferrer M."/>
            <person name="Ruiz A."/>
            <person name="Lanza F."/>
            <person name="Haange S.B."/>
            <person name="Oberbach A."/>
            <person name="Till H."/>
            <person name="Bargiela R."/>
            <person name="Campoy C."/>
            <person name="Segura M.T."/>
            <person name="Richter M."/>
            <person name="von Bergen M."/>
            <person name="Seifert J."/>
            <person name="Suarez A."/>
        </authorList>
    </citation>
    <scope>NUCLEOTIDE SEQUENCE</scope>
</reference>
<dbReference type="GO" id="GO:0015668">
    <property type="term" value="F:type III site-specific deoxyribonuclease activity"/>
    <property type="evidence" value="ECO:0007669"/>
    <property type="project" value="InterPro"/>
</dbReference>
<dbReference type="CDD" id="cd18785">
    <property type="entry name" value="SF2_C"/>
    <property type="match status" value="1"/>
</dbReference>
<dbReference type="PANTHER" id="PTHR47396:SF1">
    <property type="entry name" value="ATP-DEPENDENT HELICASE IRC3-RELATED"/>
    <property type="match status" value="1"/>
</dbReference>
<dbReference type="InterPro" id="IPR006935">
    <property type="entry name" value="Helicase/UvrB_N"/>
</dbReference>
<dbReference type="EMBL" id="AJWZ01010758">
    <property type="protein sequence ID" value="EKC47526.1"/>
    <property type="molecule type" value="Genomic_DNA"/>
</dbReference>
<dbReference type="GO" id="GO:0005829">
    <property type="term" value="C:cytosol"/>
    <property type="evidence" value="ECO:0007669"/>
    <property type="project" value="TreeGrafter"/>
</dbReference>
<dbReference type="Gene3D" id="3.40.50.300">
    <property type="entry name" value="P-loop containing nucleotide triphosphate hydrolases"/>
    <property type="match status" value="2"/>
</dbReference>
<dbReference type="AlphaFoldDB" id="K1SJM5"/>
<protein>
    <submittedName>
        <fullName evidence="3">Type III site-specific deoxyribonuclease</fullName>
    </submittedName>
</protein>
<sequence length="975" mass="112417">MGLKLEKGLKHQTEAVDRINKVFENVPILNNTLKYANPIVNLNSSKLLNNIKGLNDELPSSLKGNVDIGDYLNIDIKMETGTGKTYVYTKTIFELNKNYGIHKFIILVPSLPIKLGTTNFINSYESISHFKDQYGKSIDLYVLSAKKGNKKGKDTFPSSIRGFVETSELIRNRISVLIVNMQLFKDNSMLTKDYSSTVEDFSVPSEAINATRPFIIIDEPHRFSKNNKTFEFIENKIKPQCIIRFGATFPDIKNGRNVEKDYHNLIYNLGSCDAFNQNLVKGVSVKYLESPNGNNKKIKVLELCNKKTVKLELISENNKKTFELEKGDSLKQIDNSFENIYVDGIGKTLLLSNGQELNKGSEIYADIYSTSYQTVMIENALDAHFETEKQNFKRRDKIKTLALFFIDDIDSYRENKQNPQPTYLKDIFEKILKKKIERELSKINVEDSNELLYKEYLEETLKDISKCHGGYFSKDNNDSDENIAEEINNILINKEETLSIYKKNGRFNTFRFIFSKWTLKEGWDNPNVFTIAKLRSSGSDNSKIQEVGRGLRLPVNESLSRISDEQFYLNYIVDFTEKNFAEKLINEINGDISENKVITDEQLNALAGSLGKTSKEIFIELLQKDYIDMDKNIVTVNRDKLFSEYPDLNIGLKSGKVINKNNNVVHKAKIRKNRFNDIKELWSILNRKYFISYSKMSDDEITRQLVNILKTGIEGTAELVSYENKIMTDENGAFMVREAGTEYGVYEDEIPYNVFLNKIYSSTNIPIKVIHNAFVEFSKNSMLEDSFFNNNTLINFINRINNWKHEMLFGKFKYSSTALENEETALTDKDGNPKEYVTDGSLGVGYSEEDKPSDKYLYDICLYDSELEKKNIMLDNDEVIVFGKIPSRSIRIPLIDGASYSPDFMYVVKRDNDIKEINLVIETKDYKTEEDIPSDQKYKIKCAERFFEQLKEDGYDVKFRVQINNTQISNLIKNL</sequence>
<evidence type="ECO:0000313" key="3">
    <source>
        <dbReference type="EMBL" id="EKC47526.1"/>
    </source>
</evidence>
<dbReference type="Pfam" id="PF19778">
    <property type="entry name" value="RE_endonuc"/>
    <property type="match status" value="1"/>
</dbReference>
<comment type="caution">
    <text evidence="3">The sequence shown here is derived from an EMBL/GenBank/DDBJ whole genome shotgun (WGS) entry which is preliminary data.</text>
</comment>
<dbReference type="Pfam" id="PF04851">
    <property type="entry name" value="ResIII"/>
    <property type="match status" value="1"/>
</dbReference>
<dbReference type="GO" id="GO:0005524">
    <property type="term" value="F:ATP binding"/>
    <property type="evidence" value="ECO:0007669"/>
    <property type="project" value="InterPro"/>
</dbReference>
<proteinExistence type="predicted"/>
<gene>
    <name evidence="3" type="ORF">OBE_15661</name>
</gene>
<feature type="domain" description="Type III restriction enzyme C-terminal endonuclease" evidence="2">
    <location>
        <begin position="855"/>
        <end position="964"/>
    </location>
</feature>
<dbReference type="GO" id="GO:0003677">
    <property type="term" value="F:DNA binding"/>
    <property type="evidence" value="ECO:0007669"/>
    <property type="project" value="InterPro"/>
</dbReference>
<organism evidence="3">
    <name type="scientific">human gut metagenome</name>
    <dbReference type="NCBI Taxonomy" id="408170"/>
    <lineage>
        <taxon>unclassified sequences</taxon>
        <taxon>metagenomes</taxon>
        <taxon>organismal metagenomes</taxon>
    </lineage>
</organism>
<dbReference type="NCBIfam" id="NF012027">
    <property type="entry name" value="PRK15483.1"/>
    <property type="match status" value="1"/>
</dbReference>
<evidence type="ECO:0000259" key="2">
    <source>
        <dbReference type="Pfam" id="PF19778"/>
    </source>
</evidence>
<evidence type="ECO:0000259" key="1">
    <source>
        <dbReference type="Pfam" id="PF04851"/>
    </source>
</evidence>
<accession>K1SJM5</accession>